<keyword evidence="12" id="KW-0677">Repeat</keyword>
<dbReference type="FunFam" id="3.80.10.10:FF:000400">
    <property type="entry name" value="Nuclear pore complex protein NUP107"/>
    <property type="match status" value="1"/>
</dbReference>
<dbReference type="InterPro" id="IPR001611">
    <property type="entry name" value="Leu-rich_rpt"/>
</dbReference>
<keyword evidence="5" id="KW-1003">Cell membrane</keyword>
<feature type="binding site" evidence="22">
    <location>
        <position position="487"/>
    </location>
    <ligand>
        <name>ATP</name>
        <dbReference type="ChEBI" id="CHEBI:30616"/>
    </ligand>
</feature>
<dbReference type="EMBL" id="JAGGNH010000007">
    <property type="protein sequence ID" value="KAJ0967524.1"/>
    <property type="molecule type" value="Genomic_DNA"/>
</dbReference>
<proteinExistence type="inferred from homology"/>
<evidence type="ECO:0000256" key="16">
    <source>
        <dbReference type="ARBA" id="ARBA00022989"/>
    </source>
</evidence>
<dbReference type="InterPro" id="IPR003591">
    <property type="entry name" value="Leu-rich_rpt_typical-subtyp"/>
</dbReference>
<evidence type="ECO:0000256" key="23">
    <source>
        <dbReference type="SAM" id="Phobius"/>
    </source>
</evidence>
<evidence type="ECO:0000256" key="8">
    <source>
        <dbReference type="ARBA" id="ARBA00022614"/>
    </source>
</evidence>
<comment type="similarity">
    <text evidence="3">Belongs to the RLP family.</text>
</comment>
<dbReference type="SUPFAM" id="SSF52047">
    <property type="entry name" value="RNI-like"/>
    <property type="match status" value="1"/>
</dbReference>
<accession>A0A9D5C725</accession>
<feature type="domain" description="Protein kinase" evidence="25">
    <location>
        <begin position="459"/>
        <end position="739"/>
    </location>
</feature>
<feature type="transmembrane region" description="Helical" evidence="23">
    <location>
        <begin position="398"/>
        <end position="422"/>
    </location>
</feature>
<dbReference type="InterPro" id="IPR032675">
    <property type="entry name" value="LRR_dom_sf"/>
</dbReference>
<dbReference type="Pfam" id="PF08263">
    <property type="entry name" value="LRRNT_2"/>
    <property type="match status" value="2"/>
</dbReference>
<dbReference type="Proteomes" id="UP001085076">
    <property type="component" value="Miscellaneous, Linkage group lg07"/>
</dbReference>
<dbReference type="SUPFAM" id="SSF52075">
    <property type="entry name" value="Outer arm dynein light chain 1"/>
    <property type="match status" value="1"/>
</dbReference>
<evidence type="ECO:0000256" key="19">
    <source>
        <dbReference type="ARBA" id="ARBA00023180"/>
    </source>
</evidence>
<dbReference type="InterPro" id="IPR008266">
    <property type="entry name" value="Tyr_kinase_AS"/>
</dbReference>
<keyword evidence="18" id="KW-0675">Receptor</keyword>
<evidence type="ECO:0000313" key="27">
    <source>
        <dbReference type="Proteomes" id="UP001085076"/>
    </source>
</evidence>
<keyword evidence="16 23" id="KW-1133">Transmembrane helix</keyword>
<dbReference type="InterPro" id="IPR011009">
    <property type="entry name" value="Kinase-like_dom_sf"/>
</dbReference>
<evidence type="ECO:0000256" key="13">
    <source>
        <dbReference type="ARBA" id="ARBA00022741"/>
    </source>
</evidence>
<reference evidence="26" key="1">
    <citation type="submission" date="2021-03" db="EMBL/GenBank/DDBJ databases">
        <authorList>
            <person name="Li Z."/>
            <person name="Yang C."/>
        </authorList>
    </citation>
    <scope>NUCLEOTIDE SEQUENCE</scope>
    <source>
        <strain evidence="26">Dzin_1.0</strain>
        <tissue evidence="26">Leaf</tissue>
    </source>
</reference>
<evidence type="ECO:0000313" key="26">
    <source>
        <dbReference type="EMBL" id="KAJ0967524.1"/>
    </source>
</evidence>
<dbReference type="PANTHER" id="PTHR48053:SF32">
    <property type="entry name" value="LEUCINE RICH REPEAT FAMILY PROTEIN, EXPRESSED"/>
    <property type="match status" value="1"/>
</dbReference>
<keyword evidence="11 24" id="KW-0732">Signal</keyword>
<feature type="chain" id="PRO_5039457316" description="non-specific serine/threonine protein kinase" evidence="24">
    <location>
        <begin position="29"/>
        <end position="1179"/>
    </location>
</feature>
<dbReference type="InterPro" id="IPR051716">
    <property type="entry name" value="Plant_RL_S/T_kinase"/>
</dbReference>
<dbReference type="GO" id="GO:0005524">
    <property type="term" value="F:ATP binding"/>
    <property type="evidence" value="ECO:0007669"/>
    <property type="project" value="UniProtKB-UniRule"/>
</dbReference>
<feature type="signal peptide" evidence="24">
    <location>
        <begin position="1"/>
        <end position="28"/>
    </location>
</feature>
<keyword evidence="15 22" id="KW-0067">ATP-binding</keyword>
<keyword evidence="27" id="KW-1185">Reference proteome</keyword>
<evidence type="ECO:0000256" key="3">
    <source>
        <dbReference type="ARBA" id="ARBA00009592"/>
    </source>
</evidence>
<evidence type="ECO:0000256" key="22">
    <source>
        <dbReference type="PROSITE-ProRule" id="PRU10141"/>
    </source>
</evidence>
<dbReference type="GO" id="GO:0004674">
    <property type="term" value="F:protein serine/threonine kinase activity"/>
    <property type="evidence" value="ECO:0007669"/>
    <property type="project" value="UniProtKB-KW"/>
</dbReference>
<dbReference type="InterPro" id="IPR013210">
    <property type="entry name" value="LRR_N_plant-typ"/>
</dbReference>
<dbReference type="EC" id="2.7.11.1" evidence="4"/>
<name>A0A9D5C725_9LILI</name>
<evidence type="ECO:0000256" key="20">
    <source>
        <dbReference type="ARBA" id="ARBA00047899"/>
    </source>
</evidence>
<dbReference type="Gene3D" id="3.80.10.10">
    <property type="entry name" value="Ribonuclease Inhibitor"/>
    <property type="match status" value="6"/>
</dbReference>
<dbReference type="SMART" id="SM00369">
    <property type="entry name" value="LRR_TYP"/>
    <property type="match status" value="7"/>
</dbReference>
<comment type="subcellular location">
    <subcellularLocation>
        <location evidence="1">Cell membrane</location>
        <topology evidence="1">Single-pass membrane protein</topology>
    </subcellularLocation>
    <subcellularLocation>
        <location evidence="2">Membrane</location>
        <topology evidence="2">Single-pass type I membrane protein</topology>
    </subcellularLocation>
</comment>
<dbReference type="PANTHER" id="PTHR48053">
    <property type="entry name" value="LEUCINE RICH REPEAT FAMILY PROTEIN, EXPRESSED"/>
    <property type="match status" value="1"/>
</dbReference>
<evidence type="ECO:0000256" key="2">
    <source>
        <dbReference type="ARBA" id="ARBA00004479"/>
    </source>
</evidence>
<dbReference type="OrthoDB" id="648113at2759"/>
<evidence type="ECO:0000256" key="5">
    <source>
        <dbReference type="ARBA" id="ARBA00022475"/>
    </source>
</evidence>
<dbReference type="Pfam" id="PF00069">
    <property type="entry name" value="Pkinase"/>
    <property type="match status" value="1"/>
</dbReference>
<evidence type="ECO:0000256" key="11">
    <source>
        <dbReference type="ARBA" id="ARBA00022729"/>
    </source>
</evidence>
<evidence type="ECO:0000256" key="24">
    <source>
        <dbReference type="SAM" id="SignalP"/>
    </source>
</evidence>
<evidence type="ECO:0000256" key="10">
    <source>
        <dbReference type="ARBA" id="ARBA00022692"/>
    </source>
</evidence>
<comment type="catalytic activity">
    <reaction evidence="21">
        <text>L-seryl-[protein] + ATP = O-phospho-L-seryl-[protein] + ADP + H(+)</text>
        <dbReference type="Rhea" id="RHEA:17989"/>
        <dbReference type="Rhea" id="RHEA-COMP:9863"/>
        <dbReference type="Rhea" id="RHEA-COMP:11604"/>
        <dbReference type="ChEBI" id="CHEBI:15378"/>
        <dbReference type="ChEBI" id="CHEBI:29999"/>
        <dbReference type="ChEBI" id="CHEBI:30616"/>
        <dbReference type="ChEBI" id="CHEBI:83421"/>
        <dbReference type="ChEBI" id="CHEBI:456216"/>
        <dbReference type="EC" id="2.7.11.1"/>
    </reaction>
</comment>
<dbReference type="GO" id="GO:0005886">
    <property type="term" value="C:plasma membrane"/>
    <property type="evidence" value="ECO:0007669"/>
    <property type="project" value="UniProtKB-SubCell"/>
</dbReference>
<gene>
    <name evidence="26" type="ORF">J5N97_024441</name>
</gene>
<dbReference type="PROSITE" id="PS00107">
    <property type="entry name" value="PROTEIN_KINASE_ATP"/>
    <property type="match status" value="1"/>
</dbReference>
<dbReference type="SUPFAM" id="SSF52058">
    <property type="entry name" value="L domain-like"/>
    <property type="match status" value="1"/>
</dbReference>
<dbReference type="PRINTS" id="PR00019">
    <property type="entry name" value="LEURICHRPT"/>
</dbReference>
<reference evidence="26" key="2">
    <citation type="journal article" date="2022" name="Hortic Res">
        <title>The genome of Dioscorea zingiberensis sheds light on the biosynthesis, origin and evolution of the medicinally important diosgenin saponins.</title>
        <authorList>
            <person name="Li Y."/>
            <person name="Tan C."/>
            <person name="Li Z."/>
            <person name="Guo J."/>
            <person name="Li S."/>
            <person name="Chen X."/>
            <person name="Wang C."/>
            <person name="Dai X."/>
            <person name="Yang H."/>
            <person name="Song W."/>
            <person name="Hou L."/>
            <person name="Xu J."/>
            <person name="Tong Z."/>
            <person name="Xu A."/>
            <person name="Yuan X."/>
            <person name="Wang W."/>
            <person name="Yang Q."/>
            <person name="Chen L."/>
            <person name="Sun Z."/>
            <person name="Wang K."/>
            <person name="Pan B."/>
            <person name="Chen J."/>
            <person name="Bao Y."/>
            <person name="Liu F."/>
            <person name="Qi X."/>
            <person name="Gang D.R."/>
            <person name="Wen J."/>
            <person name="Li J."/>
        </authorList>
    </citation>
    <scope>NUCLEOTIDE SEQUENCE</scope>
    <source>
        <strain evidence="26">Dzin_1.0</strain>
    </source>
</reference>
<evidence type="ECO:0000259" key="25">
    <source>
        <dbReference type="PROSITE" id="PS50011"/>
    </source>
</evidence>
<keyword evidence="7" id="KW-0597">Phosphoprotein</keyword>
<evidence type="ECO:0000256" key="15">
    <source>
        <dbReference type="ARBA" id="ARBA00022840"/>
    </source>
</evidence>
<dbReference type="GO" id="GO:0009653">
    <property type="term" value="P:anatomical structure morphogenesis"/>
    <property type="evidence" value="ECO:0007669"/>
    <property type="project" value="UniProtKB-ARBA"/>
</dbReference>
<dbReference type="AlphaFoldDB" id="A0A9D5C725"/>
<evidence type="ECO:0000256" key="14">
    <source>
        <dbReference type="ARBA" id="ARBA00022777"/>
    </source>
</evidence>
<dbReference type="FunFam" id="3.80.10.10:FF:000095">
    <property type="entry name" value="LRR receptor-like serine/threonine-protein kinase GSO1"/>
    <property type="match status" value="1"/>
</dbReference>
<comment type="caution">
    <text evidence="26">The sequence shown here is derived from an EMBL/GenBank/DDBJ whole genome shotgun (WGS) entry which is preliminary data.</text>
</comment>
<evidence type="ECO:0000256" key="6">
    <source>
        <dbReference type="ARBA" id="ARBA00022527"/>
    </source>
</evidence>
<evidence type="ECO:0000256" key="12">
    <source>
        <dbReference type="ARBA" id="ARBA00022737"/>
    </source>
</evidence>
<keyword evidence="19" id="KW-0325">Glycoprotein</keyword>
<dbReference type="Gene3D" id="3.30.200.20">
    <property type="entry name" value="Phosphorylase Kinase, domain 1"/>
    <property type="match status" value="1"/>
</dbReference>
<comment type="catalytic activity">
    <reaction evidence="20">
        <text>L-threonyl-[protein] + ATP = O-phospho-L-threonyl-[protein] + ADP + H(+)</text>
        <dbReference type="Rhea" id="RHEA:46608"/>
        <dbReference type="Rhea" id="RHEA-COMP:11060"/>
        <dbReference type="Rhea" id="RHEA-COMP:11605"/>
        <dbReference type="ChEBI" id="CHEBI:15378"/>
        <dbReference type="ChEBI" id="CHEBI:30013"/>
        <dbReference type="ChEBI" id="CHEBI:30616"/>
        <dbReference type="ChEBI" id="CHEBI:61977"/>
        <dbReference type="ChEBI" id="CHEBI:456216"/>
        <dbReference type="EC" id="2.7.11.1"/>
    </reaction>
</comment>
<dbReference type="FunFam" id="3.80.10.10:FF:000111">
    <property type="entry name" value="LRR receptor-like serine/threonine-protein kinase ERECTA"/>
    <property type="match status" value="1"/>
</dbReference>
<evidence type="ECO:0000256" key="1">
    <source>
        <dbReference type="ARBA" id="ARBA00004162"/>
    </source>
</evidence>
<keyword evidence="6" id="KW-0723">Serine/threonine-protein kinase</keyword>
<dbReference type="SUPFAM" id="SSF56112">
    <property type="entry name" value="Protein kinase-like (PK-like)"/>
    <property type="match status" value="1"/>
</dbReference>
<evidence type="ECO:0000256" key="18">
    <source>
        <dbReference type="ARBA" id="ARBA00023170"/>
    </source>
</evidence>
<keyword evidence="13 22" id="KW-0547">Nucleotide-binding</keyword>
<evidence type="ECO:0000256" key="21">
    <source>
        <dbReference type="ARBA" id="ARBA00048679"/>
    </source>
</evidence>
<organism evidence="26 27">
    <name type="scientific">Dioscorea zingiberensis</name>
    <dbReference type="NCBI Taxonomy" id="325984"/>
    <lineage>
        <taxon>Eukaryota</taxon>
        <taxon>Viridiplantae</taxon>
        <taxon>Streptophyta</taxon>
        <taxon>Embryophyta</taxon>
        <taxon>Tracheophyta</taxon>
        <taxon>Spermatophyta</taxon>
        <taxon>Magnoliopsida</taxon>
        <taxon>Liliopsida</taxon>
        <taxon>Dioscoreales</taxon>
        <taxon>Dioscoreaceae</taxon>
        <taxon>Dioscorea</taxon>
    </lineage>
</organism>
<dbReference type="FunFam" id="1.10.510.10:FF:000445">
    <property type="entry name" value="MDIS1-interacting receptor like kinase 2"/>
    <property type="match status" value="1"/>
</dbReference>
<dbReference type="FunFam" id="3.80.10.10:FF:000041">
    <property type="entry name" value="LRR receptor-like serine/threonine-protein kinase ERECTA"/>
    <property type="match status" value="1"/>
</dbReference>
<dbReference type="Pfam" id="PF00560">
    <property type="entry name" value="LRR_1"/>
    <property type="match status" value="14"/>
</dbReference>
<keyword evidence="9" id="KW-0808">Transferase</keyword>
<evidence type="ECO:0000256" key="4">
    <source>
        <dbReference type="ARBA" id="ARBA00012513"/>
    </source>
</evidence>
<sequence length="1179" mass="129909">MKTIQLHILFFLLNILLLSPFRCLKCNAHDTVAEMLLKWKSSLFNHHDSLSWNLTNSTNHCHWFGITCNSAGSIVELNLLYCDLNGTLDDLDFTSISNLTRLNLRGNLLEGELPITISQLGKLKYLDVSNNALNGSIPAGLGKGGLLYYVDFSQNRFSGELPESLCSGFKVQSLILNGNNFSGALPSCLRNCNGLIQVELEGNHFTGDISKAFGVHPKLISLDLSGQRFMGEIPKEFGNMTSLYSLSLASNLLTGEIPSELASLSFLDHLDLSNNMLSGHINLIIGNMTELLYLDLSGNKLSGQIPTEMGNLDMLFYLNLSNNMLVNTFRLCKPYKTGATQLVLQQPLRSDPWCIFRSDPRGEFFQNTSEAYYVGNSGLCGDVFGLSSCRSNKKRATLIIVIITTVGGSLVIAAAIAAIILARHRRRRRIVAETESYSLEWEIGVKFKFTDVVEAIDNFNEAYCIGKGSFGVVYKAELPAGQVLAVKRLRFSDESDIQEINVRSFLNEIKVLLEVRHRNIVKLHGSFSKKGVMYLLYDYVERGSLRDVLYSALGGMMFDWEMRVKVIQGVAHALSYLHNDCSPPIVHRDVSINNVLLDGEFEPKLSDFGTAKLLTFDASNWTAVVGSYGYIAPELAYMARFTDKCDVYSFGVVTMEVMMGMHPGELLSNLSSMVSSSGGNDVFMKDVLDQRLPIPTGQLAEHVVFIVKIALACTQTDPTTRPSMLLISQEMSTRKKGYLSEPFGIITIKNLLEVSRSEAEMLLKWKSSLFNHDSLLWNLTNSTNHCHWFGITCNSAGSIVELNLPYCHLNGTLHDLDFTSISNLTRLNLIGNLLEGELPITISQLGKLMYLDVSYNALNGSIPAGLGKGGLLYYVDFSQNRFSGELPESLCSGFKVQYLFLSGNNFSGALPSCLRNCIGLIKVELEGNHFTGDISKAFGVHPKLISLDISGNRLTGTLPTDLVQSTNLTYLSIDGNSISGEIPKEFGNLTSLNSLSIASNLLTGNIPSELANLSFLYHLDLSNNMLSGRITSINIGHMTEFSYLDLSRNKLSGQIATELGNLTFLFHLDLSNNMLSDEIPANLIHSNTLSRLDLSRNELSGSIPSDFASLTKLEQLNLSYNNLSGQIPEAFSGMYSLQSIDFSYNKLTGPIPSGGIFQNTSEAYYVGNSGLCGDVFEIP</sequence>
<dbReference type="InterPro" id="IPR000719">
    <property type="entry name" value="Prot_kinase_dom"/>
</dbReference>
<dbReference type="Gene3D" id="1.10.510.10">
    <property type="entry name" value="Transferase(Phosphotransferase) domain 1"/>
    <property type="match status" value="1"/>
</dbReference>
<evidence type="ECO:0000256" key="7">
    <source>
        <dbReference type="ARBA" id="ARBA00022553"/>
    </source>
</evidence>
<dbReference type="FunFam" id="3.30.200.20:FF:000309">
    <property type="entry name" value="Leucine-rich repeat receptor protein kinase MSP1"/>
    <property type="match status" value="1"/>
</dbReference>
<keyword evidence="17 23" id="KW-0472">Membrane</keyword>
<dbReference type="InterPro" id="IPR017441">
    <property type="entry name" value="Protein_kinase_ATP_BS"/>
</dbReference>
<dbReference type="PROSITE" id="PS50011">
    <property type="entry name" value="PROTEIN_KINASE_DOM"/>
    <property type="match status" value="1"/>
</dbReference>
<keyword evidence="14" id="KW-0418">Kinase</keyword>
<protein>
    <recommendedName>
        <fullName evidence="4">non-specific serine/threonine protein kinase</fullName>
        <ecNumber evidence="4">2.7.11.1</ecNumber>
    </recommendedName>
</protein>
<keyword evidence="10 23" id="KW-0812">Transmembrane</keyword>
<evidence type="ECO:0000256" key="17">
    <source>
        <dbReference type="ARBA" id="ARBA00023136"/>
    </source>
</evidence>
<dbReference type="GO" id="GO:0099402">
    <property type="term" value="P:plant organ development"/>
    <property type="evidence" value="ECO:0007669"/>
    <property type="project" value="UniProtKB-ARBA"/>
</dbReference>
<evidence type="ECO:0000256" key="9">
    <source>
        <dbReference type="ARBA" id="ARBA00022679"/>
    </source>
</evidence>
<dbReference type="PROSITE" id="PS00109">
    <property type="entry name" value="PROTEIN_KINASE_TYR"/>
    <property type="match status" value="1"/>
</dbReference>
<keyword evidence="8" id="KW-0433">Leucine-rich repeat</keyword>